<organism evidence="2 3">
    <name type="scientific">Methanosphaerula palustris (strain ATCC BAA-1556 / DSM 19958 / E1-9c)</name>
    <dbReference type="NCBI Taxonomy" id="521011"/>
    <lineage>
        <taxon>Archaea</taxon>
        <taxon>Methanobacteriati</taxon>
        <taxon>Methanobacteriota</taxon>
        <taxon>Stenosarchaea group</taxon>
        <taxon>Methanomicrobia</taxon>
        <taxon>Methanomicrobiales</taxon>
        <taxon>Methanoregulaceae</taxon>
        <taxon>Methanosphaerula</taxon>
    </lineage>
</organism>
<dbReference type="PANTHER" id="PTHR42827">
    <property type="entry name" value="IRON-SULFUR CLUSTER-BINDING PROTEIN-RELATED"/>
    <property type="match status" value="1"/>
</dbReference>
<dbReference type="InterPro" id="IPR017896">
    <property type="entry name" value="4Fe4S_Fe-S-bd"/>
</dbReference>
<evidence type="ECO:0000313" key="2">
    <source>
        <dbReference type="EMBL" id="ACL15492.1"/>
    </source>
</evidence>
<evidence type="ECO:0000313" key="3">
    <source>
        <dbReference type="Proteomes" id="UP000002457"/>
    </source>
</evidence>
<accession>B8GIE1</accession>
<gene>
    <name evidence="2" type="ordered locus">Mpal_0098</name>
</gene>
<dbReference type="EMBL" id="CP001338">
    <property type="protein sequence ID" value="ACL15492.1"/>
    <property type="molecule type" value="Genomic_DNA"/>
</dbReference>
<dbReference type="GeneID" id="7272268"/>
<dbReference type="PROSITE" id="PS00198">
    <property type="entry name" value="4FE4S_FER_1"/>
    <property type="match status" value="1"/>
</dbReference>
<dbReference type="PANTHER" id="PTHR42827:SF1">
    <property type="entry name" value="IRON-SULFUR CLUSTER-BINDING PROTEIN"/>
    <property type="match status" value="1"/>
</dbReference>
<dbReference type="RefSeq" id="WP_012616811.1">
    <property type="nucleotide sequence ID" value="NC_011832.1"/>
</dbReference>
<reference evidence="2 3" key="1">
    <citation type="journal article" date="2015" name="Genome Announc.">
        <title>Complete Genome Sequence of Methanosphaerula palustris E1-9CT, a Hydrogenotrophic Methanogen Isolated from a Minerotrophic Fen Peatland.</title>
        <authorList>
            <person name="Cadillo-Quiroz H."/>
            <person name="Browne P."/>
            <person name="Kyrpides N."/>
            <person name="Woyke T."/>
            <person name="Goodwin L."/>
            <person name="Detter C."/>
            <person name="Yavitt J.B."/>
            <person name="Zinder S.H."/>
        </authorList>
    </citation>
    <scope>NUCLEOTIDE SEQUENCE [LARGE SCALE GENOMIC DNA]</scope>
    <source>
        <strain evidence="3">ATCC BAA-1556 / DSM 19958 / E1-9c</strain>
    </source>
</reference>
<dbReference type="Proteomes" id="UP000002457">
    <property type="component" value="Chromosome"/>
</dbReference>
<evidence type="ECO:0000259" key="1">
    <source>
        <dbReference type="PROSITE" id="PS51379"/>
    </source>
</evidence>
<keyword evidence="3" id="KW-1185">Reference proteome</keyword>
<dbReference type="Pfam" id="PF13484">
    <property type="entry name" value="Fer4_16"/>
    <property type="match status" value="1"/>
</dbReference>
<feature type="domain" description="4Fe-4S ferredoxin-type" evidence="1">
    <location>
        <begin position="160"/>
        <end position="191"/>
    </location>
</feature>
<dbReference type="PROSITE" id="PS51379">
    <property type="entry name" value="4FE4S_FER_2"/>
    <property type="match status" value="1"/>
</dbReference>
<protein>
    <submittedName>
        <fullName evidence="2">4Fe-4S ferredoxin iron-sulfur binding domain protein</fullName>
    </submittedName>
</protein>
<dbReference type="HOGENOM" id="CLU_081793_1_0_2"/>
<dbReference type="GO" id="GO:0016491">
    <property type="term" value="F:oxidoreductase activity"/>
    <property type="evidence" value="ECO:0007669"/>
    <property type="project" value="UniProtKB-ARBA"/>
</dbReference>
<dbReference type="eggNOG" id="arCOG02740">
    <property type="taxonomic scope" value="Archaea"/>
</dbReference>
<name>B8GIE1_METPE</name>
<proteinExistence type="predicted"/>
<dbReference type="InterPro" id="IPR017900">
    <property type="entry name" value="4Fe4S_Fe_S_CS"/>
</dbReference>
<dbReference type="STRING" id="521011.Mpal_0098"/>
<dbReference type="AlphaFoldDB" id="B8GIE1"/>
<sequence length="247" mass="26834">MDIGDRIQSCAESLGVDYVGVADLTEAREFIIEQGGPAIGQYPFGVTMGIALIDPIVDLLPDRERNGGGILYKHHAYDVVNTTLDQIAMRVANRLQREGYRALPVPASKRTDNDRICGPFSQKLAAHLAGFGWIGRSCLLITPDHGPRVRWVTVLTDAPLTPTGSPMESRCGTCQACVTACPVQAFTGRGFDPDEPREARYDAAACERFFKAEEERTGNAVCGMCVWVCPYGQGRPAPVPDSSAFQK</sequence>
<dbReference type="SUPFAM" id="SSF46548">
    <property type="entry name" value="alpha-helical ferredoxin"/>
    <property type="match status" value="1"/>
</dbReference>
<dbReference type="KEGG" id="mpl:Mpal_0098"/>
<dbReference type="OrthoDB" id="23478at2157"/>
<dbReference type="Gene3D" id="3.30.70.20">
    <property type="match status" value="1"/>
</dbReference>